<evidence type="ECO:0000259" key="4">
    <source>
        <dbReference type="PROSITE" id="PS01180"/>
    </source>
</evidence>
<dbReference type="InterPro" id="IPR036055">
    <property type="entry name" value="LDL_receptor-like_sf"/>
</dbReference>
<dbReference type="SMART" id="SM00192">
    <property type="entry name" value="LDLa"/>
    <property type="match status" value="1"/>
</dbReference>
<dbReference type="PANTHER" id="PTHR47537">
    <property type="entry name" value="CUBILIN"/>
    <property type="match status" value="1"/>
</dbReference>
<feature type="transmembrane region" description="Helical" evidence="3">
    <location>
        <begin position="613"/>
        <end position="636"/>
    </location>
</feature>
<sequence length="686" mass="76456">MGTVAPNTCGYTVRTEQKPRGYIISSTYPGVYPDSSFCYYRLQGKPGQRIKLTFEDFSLFYGGEYCPFDYLKIYDGPASDAPVIGKFCGSFNRSTVIYSTKENLRLEFITGEGRLNFIAPPMEAAADYKFERRGFNISYVFSDRFVSLDDHFIKEGAEHVSGTDCDQRIMSGKETNGTFVSPGYPAMFPEGVVCRYYLDGLMDDQYLEKVKVSFFDFNIPGNMPYCLLGYLGENEDMRLSEGTVRNKYCGSFNPPAITSGGPRMVITLNTTGAVKGGKFVARYQFITDFGIPGTPITDGKCKFHYNSAIMKNGEINSPRHPGNYALNQDCEYIFRPLFDEVVIISFSVFHLSSQDSPPCNAGGDYVAFYEDLGTLNRENFTLTEKYCGKYYPGPYATTRLLKLVFFSDERETFPGFKATYKFVKKQNLTCPTHNNQISGRGTGGVIVSPSVSGKYMSQVWCEWVIHASKRENKILIEISELSIEGVFMKGAERSNCEVAVLRLYDDSMGVRPSAAVCGMKKVTDITQSYLSLQDSFKISFLTSAASLGAKGFKISWTEVHIGSSPSGDCSGFQCVINKFCIAPTLKCNKEPNCGQGDDSDETAECPKSSGIQILHIAIGTSISSFFCIILLICGFYHRRKFRSDRAPPDHDHVEVRYVSAPTGCNTTDRLLMEDRNDVGNDHHNNS</sequence>
<evidence type="ECO:0000313" key="5">
    <source>
        <dbReference type="EMBL" id="CAL1537449.1"/>
    </source>
</evidence>
<dbReference type="PROSITE" id="PS01180">
    <property type="entry name" value="CUB"/>
    <property type="match status" value="4"/>
</dbReference>
<dbReference type="Pfam" id="PF00431">
    <property type="entry name" value="CUB"/>
    <property type="match status" value="4"/>
</dbReference>
<dbReference type="InterPro" id="IPR035914">
    <property type="entry name" value="Sperma_CUB_dom_sf"/>
</dbReference>
<dbReference type="InterPro" id="IPR002172">
    <property type="entry name" value="LDrepeatLR_classA_rpt"/>
</dbReference>
<dbReference type="PANTHER" id="PTHR47537:SF6">
    <property type="entry name" value="CUB DOMAIN-CONTAINING PROTEIN"/>
    <property type="match status" value="1"/>
</dbReference>
<keyword evidence="3" id="KW-1133">Transmembrane helix</keyword>
<proteinExistence type="predicted"/>
<keyword evidence="3" id="KW-0472">Membrane</keyword>
<dbReference type="GO" id="GO:0005886">
    <property type="term" value="C:plasma membrane"/>
    <property type="evidence" value="ECO:0007669"/>
    <property type="project" value="TreeGrafter"/>
</dbReference>
<evidence type="ECO:0000313" key="6">
    <source>
        <dbReference type="Proteomes" id="UP001497497"/>
    </source>
</evidence>
<accession>A0AAV2HUT8</accession>
<gene>
    <name evidence="5" type="ORF">GSLYS_00011362001</name>
</gene>
<name>A0AAV2HUT8_LYMST</name>
<dbReference type="AlphaFoldDB" id="A0AAV2HUT8"/>
<feature type="non-terminal residue" evidence="5">
    <location>
        <position position="686"/>
    </location>
</feature>
<dbReference type="Gene3D" id="2.60.120.290">
    <property type="entry name" value="Spermadhesin, CUB domain"/>
    <property type="match status" value="4"/>
</dbReference>
<evidence type="ECO:0000256" key="2">
    <source>
        <dbReference type="PROSITE-ProRule" id="PRU00059"/>
    </source>
</evidence>
<feature type="domain" description="CUB" evidence="4">
    <location>
        <begin position="430"/>
        <end position="559"/>
    </location>
</feature>
<evidence type="ECO:0000256" key="3">
    <source>
        <dbReference type="SAM" id="Phobius"/>
    </source>
</evidence>
<dbReference type="SUPFAM" id="SSF49854">
    <property type="entry name" value="Spermadhesin, CUB domain"/>
    <property type="match status" value="4"/>
</dbReference>
<keyword evidence="1" id="KW-1015">Disulfide bond</keyword>
<keyword evidence="6" id="KW-1185">Reference proteome</keyword>
<dbReference type="InterPro" id="IPR000859">
    <property type="entry name" value="CUB_dom"/>
</dbReference>
<evidence type="ECO:0000256" key="1">
    <source>
        <dbReference type="ARBA" id="ARBA00023157"/>
    </source>
</evidence>
<feature type="domain" description="CUB" evidence="4">
    <location>
        <begin position="301"/>
        <end position="423"/>
    </location>
</feature>
<dbReference type="Gene3D" id="4.10.400.10">
    <property type="entry name" value="Low-density Lipoprotein Receptor"/>
    <property type="match status" value="1"/>
</dbReference>
<dbReference type="EMBL" id="CAXITT010000262">
    <property type="protein sequence ID" value="CAL1537449.1"/>
    <property type="molecule type" value="Genomic_DNA"/>
</dbReference>
<organism evidence="5 6">
    <name type="scientific">Lymnaea stagnalis</name>
    <name type="common">Great pond snail</name>
    <name type="synonym">Helix stagnalis</name>
    <dbReference type="NCBI Taxonomy" id="6523"/>
    <lineage>
        <taxon>Eukaryota</taxon>
        <taxon>Metazoa</taxon>
        <taxon>Spiralia</taxon>
        <taxon>Lophotrochozoa</taxon>
        <taxon>Mollusca</taxon>
        <taxon>Gastropoda</taxon>
        <taxon>Heterobranchia</taxon>
        <taxon>Euthyneura</taxon>
        <taxon>Panpulmonata</taxon>
        <taxon>Hygrophila</taxon>
        <taxon>Lymnaeoidea</taxon>
        <taxon>Lymnaeidae</taxon>
        <taxon>Lymnaea</taxon>
    </lineage>
</organism>
<dbReference type="Proteomes" id="UP001497497">
    <property type="component" value="Unassembled WGS sequence"/>
</dbReference>
<dbReference type="SMART" id="SM00042">
    <property type="entry name" value="CUB"/>
    <property type="match status" value="4"/>
</dbReference>
<protein>
    <recommendedName>
        <fullName evidence="4">CUB domain-containing protein</fullName>
    </recommendedName>
</protein>
<dbReference type="InterPro" id="IPR053207">
    <property type="entry name" value="Non-NMDA_GluR_Accessory"/>
</dbReference>
<keyword evidence="3" id="KW-0812">Transmembrane</keyword>
<comment type="caution">
    <text evidence="2">Lacks conserved residue(s) required for the propagation of feature annotation.</text>
</comment>
<feature type="domain" description="CUB" evidence="4">
    <location>
        <begin position="9"/>
        <end position="142"/>
    </location>
</feature>
<feature type="domain" description="CUB" evidence="4">
    <location>
        <begin position="165"/>
        <end position="286"/>
    </location>
</feature>
<reference evidence="5 6" key="1">
    <citation type="submission" date="2024-04" db="EMBL/GenBank/DDBJ databases">
        <authorList>
            <consortium name="Genoscope - CEA"/>
            <person name="William W."/>
        </authorList>
    </citation>
    <scope>NUCLEOTIDE SEQUENCE [LARGE SCALE GENOMIC DNA]</scope>
</reference>
<dbReference type="CDD" id="cd00041">
    <property type="entry name" value="CUB"/>
    <property type="match status" value="3"/>
</dbReference>
<comment type="caution">
    <text evidence="5">The sequence shown here is derived from an EMBL/GenBank/DDBJ whole genome shotgun (WGS) entry which is preliminary data.</text>
</comment>